<dbReference type="FunFam" id="2.20.100.10:FF:000019">
    <property type="entry name" value="Thrombospondin type 1 domain containing 7A"/>
    <property type="match status" value="1"/>
</dbReference>
<feature type="domain" description="Spondin-like TSP1" evidence="4">
    <location>
        <begin position="69"/>
        <end position="127"/>
    </location>
</feature>
<dbReference type="PANTHER" id="PTHR11311">
    <property type="entry name" value="SPONDIN"/>
    <property type="match status" value="1"/>
</dbReference>
<keyword evidence="1" id="KW-0732">Signal</keyword>
<dbReference type="PROSITE" id="PS50092">
    <property type="entry name" value="TSP1"/>
    <property type="match status" value="2"/>
</dbReference>
<evidence type="ECO:0000256" key="3">
    <source>
        <dbReference type="ARBA" id="ARBA00023180"/>
    </source>
</evidence>
<reference evidence="5 6" key="1">
    <citation type="submission" date="2024-02" db="EMBL/GenBank/DDBJ databases">
        <title>Chromosome-scale genome assembly of the rough periwinkle Littorina saxatilis.</title>
        <authorList>
            <person name="De Jode A."/>
            <person name="Faria R."/>
            <person name="Formenti G."/>
            <person name="Sims Y."/>
            <person name="Smith T.P."/>
            <person name="Tracey A."/>
            <person name="Wood J.M.D."/>
            <person name="Zagrodzka Z.B."/>
            <person name="Johannesson K."/>
            <person name="Butlin R.K."/>
            <person name="Leder E.H."/>
        </authorList>
    </citation>
    <scope>NUCLEOTIDE SEQUENCE [LARGE SCALE GENOMIC DNA]</scope>
    <source>
        <strain evidence="5">Snail1</strain>
        <tissue evidence="5">Muscle</tissue>
    </source>
</reference>
<dbReference type="Pfam" id="PF19030">
    <property type="entry name" value="TSP1_ADAMTS"/>
    <property type="match status" value="1"/>
</dbReference>
<dbReference type="InterPro" id="IPR000884">
    <property type="entry name" value="TSP1_rpt"/>
</dbReference>
<dbReference type="EMBL" id="JBAMIC010001837">
    <property type="protein sequence ID" value="KAK7089412.1"/>
    <property type="molecule type" value="Genomic_DNA"/>
</dbReference>
<dbReference type="InterPro" id="IPR044004">
    <property type="entry name" value="TSP1_spondin_dom"/>
</dbReference>
<keyword evidence="2" id="KW-1015">Disulfide bond</keyword>
<dbReference type="InterPro" id="IPR051418">
    <property type="entry name" value="Spondin/Thrombospondin_T1"/>
</dbReference>
<keyword evidence="3" id="KW-0325">Glycoprotein</keyword>
<comment type="caution">
    <text evidence="5">The sequence shown here is derived from an EMBL/GenBank/DDBJ whole genome shotgun (WGS) entry which is preliminary data.</text>
</comment>
<dbReference type="GO" id="GO:0030036">
    <property type="term" value="P:actin cytoskeleton organization"/>
    <property type="evidence" value="ECO:0007669"/>
    <property type="project" value="TreeGrafter"/>
</dbReference>
<gene>
    <name evidence="5" type="ORF">V1264_024378</name>
</gene>
<dbReference type="GO" id="GO:0005886">
    <property type="term" value="C:plasma membrane"/>
    <property type="evidence" value="ECO:0007669"/>
    <property type="project" value="TreeGrafter"/>
</dbReference>
<evidence type="ECO:0000313" key="6">
    <source>
        <dbReference type="Proteomes" id="UP001374579"/>
    </source>
</evidence>
<evidence type="ECO:0000259" key="4">
    <source>
        <dbReference type="Pfam" id="PF19028"/>
    </source>
</evidence>
<sequence>MECTVYQWRSSAWGLCGILDPGTKCGRGTQRREVACYSSTGMRVVEGRCEEKVKPTSVQDCMVHCPVDCHVTEWSEWSDCGTTCRAFTARQLLPKQRRERFIVTYPQNGGLSCPHTLSEERQCLNLPVCESYYWDISDWSDCILPPVVPLCGDGRRARNVTCRHSNGTEYGLNVCLEQLSSMPSLVESCYVACPSECQLSEWEAWGRCVQGCEGKRFRWRRLLGDSKTNPDCRNQNKYPLDEQEACVCDSLRPVVIGQWSDCILRPSEEVMWHWDSGSNLNGDKQVAFLRCEHHVVKSVGVFFTFDV</sequence>
<dbReference type="Proteomes" id="UP001374579">
    <property type="component" value="Unassembled WGS sequence"/>
</dbReference>
<evidence type="ECO:0000256" key="1">
    <source>
        <dbReference type="ARBA" id="ARBA00022729"/>
    </source>
</evidence>
<dbReference type="AlphaFoldDB" id="A0AAN9AM63"/>
<dbReference type="Gene3D" id="2.20.100.10">
    <property type="entry name" value="Thrombospondin type-1 (TSP1) repeat"/>
    <property type="match status" value="1"/>
</dbReference>
<accession>A0AAN9AM63</accession>
<proteinExistence type="predicted"/>
<dbReference type="SMART" id="SM00209">
    <property type="entry name" value="TSP1"/>
    <property type="match status" value="4"/>
</dbReference>
<protein>
    <recommendedName>
        <fullName evidence="4">Spondin-like TSP1 domain-containing protein</fullName>
    </recommendedName>
</protein>
<evidence type="ECO:0000256" key="2">
    <source>
        <dbReference type="ARBA" id="ARBA00023157"/>
    </source>
</evidence>
<dbReference type="SUPFAM" id="SSF82895">
    <property type="entry name" value="TSP-1 type 1 repeat"/>
    <property type="match status" value="2"/>
</dbReference>
<dbReference type="PANTHER" id="PTHR11311:SF30">
    <property type="entry name" value="SPONDIN-LIKE TSP1 DOMAIN-CONTAINING PROTEIN"/>
    <property type="match status" value="1"/>
</dbReference>
<evidence type="ECO:0000313" key="5">
    <source>
        <dbReference type="EMBL" id="KAK7089412.1"/>
    </source>
</evidence>
<organism evidence="5 6">
    <name type="scientific">Littorina saxatilis</name>
    <dbReference type="NCBI Taxonomy" id="31220"/>
    <lineage>
        <taxon>Eukaryota</taxon>
        <taxon>Metazoa</taxon>
        <taxon>Spiralia</taxon>
        <taxon>Lophotrochozoa</taxon>
        <taxon>Mollusca</taxon>
        <taxon>Gastropoda</taxon>
        <taxon>Caenogastropoda</taxon>
        <taxon>Littorinimorpha</taxon>
        <taxon>Littorinoidea</taxon>
        <taxon>Littorinidae</taxon>
        <taxon>Littorina</taxon>
    </lineage>
</organism>
<dbReference type="Pfam" id="PF19028">
    <property type="entry name" value="TSP1_spondin"/>
    <property type="match status" value="1"/>
</dbReference>
<keyword evidence="6" id="KW-1185">Reference proteome</keyword>
<dbReference type="InterPro" id="IPR036383">
    <property type="entry name" value="TSP1_rpt_sf"/>
</dbReference>
<name>A0AAN9AM63_9CAEN</name>